<gene>
    <name evidence="2" type="ORF">ACAOBT_LOCUS3058</name>
</gene>
<dbReference type="Proteomes" id="UP001152888">
    <property type="component" value="Unassembled WGS sequence"/>
</dbReference>
<comment type="caution">
    <text evidence="2">The sequence shown here is derived from an EMBL/GenBank/DDBJ whole genome shotgun (WGS) entry which is preliminary data.</text>
</comment>
<protein>
    <submittedName>
        <fullName evidence="2">Uncharacterized protein</fullName>
    </submittedName>
</protein>
<evidence type="ECO:0000313" key="3">
    <source>
        <dbReference type="Proteomes" id="UP001152888"/>
    </source>
</evidence>
<evidence type="ECO:0000256" key="1">
    <source>
        <dbReference type="SAM" id="Coils"/>
    </source>
</evidence>
<organism evidence="2 3">
    <name type="scientific">Acanthoscelides obtectus</name>
    <name type="common">Bean weevil</name>
    <name type="synonym">Bruchus obtectus</name>
    <dbReference type="NCBI Taxonomy" id="200917"/>
    <lineage>
        <taxon>Eukaryota</taxon>
        <taxon>Metazoa</taxon>
        <taxon>Ecdysozoa</taxon>
        <taxon>Arthropoda</taxon>
        <taxon>Hexapoda</taxon>
        <taxon>Insecta</taxon>
        <taxon>Pterygota</taxon>
        <taxon>Neoptera</taxon>
        <taxon>Endopterygota</taxon>
        <taxon>Coleoptera</taxon>
        <taxon>Polyphaga</taxon>
        <taxon>Cucujiformia</taxon>
        <taxon>Chrysomeloidea</taxon>
        <taxon>Chrysomelidae</taxon>
        <taxon>Bruchinae</taxon>
        <taxon>Bruchini</taxon>
        <taxon>Acanthoscelides</taxon>
    </lineage>
</organism>
<reference evidence="2" key="1">
    <citation type="submission" date="2022-03" db="EMBL/GenBank/DDBJ databases">
        <authorList>
            <person name="Sayadi A."/>
        </authorList>
    </citation>
    <scope>NUCLEOTIDE SEQUENCE</scope>
</reference>
<feature type="coiled-coil region" evidence="1">
    <location>
        <begin position="47"/>
        <end position="77"/>
    </location>
</feature>
<keyword evidence="1" id="KW-0175">Coiled coil</keyword>
<keyword evidence="3" id="KW-1185">Reference proteome</keyword>
<proteinExistence type="predicted"/>
<dbReference type="EMBL" id="CAKOFQ010006681">
    <property type="protein sequence ID" value="CAH1959193.1"/>
    <property type="molecule type" value="Genomic_DNA"/>
</dbReference>
<name>A0A9P0JSA2_ACAOB</name>
<dbReference type="AlphaFoldDB" id="A0A9P0JSA2"/>
<accession>A0A9P0JSA2</accession>
<evidence type="ECO:0000313" key="2">
    <source>
        <dbReference type="EMBL" id="CAH1959193.1"/>
    </source>
</evidence>
<sequence>MMEILKNHQLLISDAAVSPYHNVVRKSDRFNNGPTSTPTPLTPYQLVENLRKQITVKDEELEKAEQLNRSFEKLAQLISLLGQIDSFLTEKTKSLIRKVAAMADDSGREGISEQEFNSGTLNLM</sequence>
<dbReference type="OrthoDB" id="6621861at2759"/>